<dbReference type="InterPro" id="IPR003788">
    <property type="entry name" value="NDUFAF7"/>
</dbReference>
<name>A0A9X3UEU2_9HYPH</name>
<dbReference type="AlphaFoldDB" id="A0A9X3UEU2"/>
<dbReference type="Gene3D" id="3.40.50.12710">
    <property type="match status" value="1"/>
</dbReference>
<dbReference type="Proteomes" id="UP001151234">
    <property type="component" value="Unassembled WGS sequence"/>
</dbReference>
<evidence type="ECO:0000256" key="1">
    <source>
        <dbReference type="ARBA" id="ARBA00022603"/>
    </source>
</evidence>
<dbReference type="PANTHER" id="PTHR12049:SF7">
    <property type="entry name" value="PROTEIN ARGININE METHYLTRANSFERASE NDUFAF7, MITOCHONDRIAL"/>
    <property type="match status" value="1"/>
</dbReference>
<dbReference type="SUPFAM" id="SSF53335">
    <property type="entry name" value="S-adenosyl-L-methionine-dependent methyltransferases"/>
    <property type="match status" value="1"/>
</dbReference>
<accession>A0A9X3UEU2</accession>
<keyword evidence="4" id="KW-1185">Reference proteome</keyword>
<evidence type="ECO:0000313" key="4">
    <source>
        <dbReference type="Proteomes" id="UP001151234"/>
    </source>
</evidence>
<dbReference type="PANTHER" id="PTHR12049">
    <property type="entry name" value="PROTEIN ARGININE METHYLTRANSFERASE NDUFAF7, MITOCHONDRIAL"/>
    <property type="match status" value="1"/>
</dbReference>
<evidence type="ECO:0000256" key="2">
    <source>
        <dbReference type="ARBA" id="ARBA00022679"/>
    </source>
</evidence>
<dbReference type="RefSeq" id="WP_267988818.1">
    <property type="nucleotide sequence ID" value="NZ_JAPJZI010000001.1"/>
</dbReference>
<keyword evidence="2" id="KW-0808">Transferase</keyword>
<proteinExistence type="predicted"/>
<dbReference type="EMBL" id="JAPJZI010000001">
    <property type="protein sequence ID" value="MDA5397355.1"/>
    <property type="molecule type" value="Genomic_DNA"/>
</dbReference>
<reference evidence="3" key="1">
    <citation type="submission" date="2022-11" db="EMBL/GenBank/DDBJ databases">
        <title>Draft genome sequence of Hoeflea poritis E7-10 and Hoeflea prorocentri PM5-8, separated from scleractinian coral Porites lutea and marine dinoflagellate.</title>
        <authorList>
            <person name="Zhang G."/>
            <person name="Wei Q."/>
            <person name="Cai L."/>
        </authorList>
    </citation>
    <scope>NUCLEOTIDE SEQUENCE</scope>
    <source>
        <strain evidence="3">PM5-8</strain>
    </source>
</reference>
<organism evidence="3 4">
    <name type="scientific">Hoeflea prorocentri</name>
    <dbReference type="NCBI Taxonomy" id="1922333"/>
    <lineage>
        <taxon>Bacteria</taxon>
        <taxon>Pseudomonadati</taxon>
        <taxon>Pseudomonadota</taxon>
        <taxon>Alphaproteobacteria</taxon>
        <taxon>Hyphomicrobiales</taxon>
        <taxon>Rhizobiaceae</taxon>
        <taxon>Hoeflea</taxon>
    </lineage>
</organism>
<protein>
    <submittedName>
        <fullName evidence="3">Class I SAM-dependent methyltransferase</fullName>
    </submittedName>
</protein>
<dbReference type="GO" id="GO:0032259">
    <property type="term" value="P:methylation"/>
    <property type="evidence" value="ECO:0007669"/>
    <property type="project" value="UniProtKB-KW"/>
</dbReference>
<evidence type="ECO:0000313" key="3">
    <source>
        <dbReference type="EMBL" id="MDA5397355.1"/>
    </source>
</evidence>
<dbReference type="Pfam" id="PF02636">
    <property type="entry name" value="Methyltransf_28"/>
    <property type="match status" value="1"/>
</dbReference>
<keyword evidence="1 3" id="KW-0489">Methyltransferase</keyword>
<dbReference type="InterPro" id="IPR038375">
    <property type="entry name" value="NDUFAF7_sf"/>
</dbReference>
<gene>
    <name evidence="3" type="ORF">OQ273_02110</name>
</gene>
<dbReference type="GO" id="GO:0035243">
    <property type="term" value="F:protein-arginine omega-N symmetric methyltransferase activity"/>
    <property type="evidence" value="ECO:0007669"/>
    <property type="project" value="TreeGrafter"/>
</dbReference>
<comment type="caution">
    <text evidence="3">The sequence shown here is derived from an EMBL/GenBank/DDBJ whole genome shotgun (WGS) entry which is preliminary data.</text>
</comment>
<dbReference type="InterPro" id="IPR029063">
    <property type="entry name" value="SAM-dependent_MTases_sf"/>
</dbReference>
<sequence length="378" mass="40364">MTTPLARKLARLIETMGPMSVADYFSSCLSDPEYGYYQTRDPFGTRGDFTTAPEISQLFGEMIGIFLALCWQAHGKPNNVRLIEIGPGRGTLMADVQRTLAGVAPDLASSATGHLVETSPQLSELQRQTLNDAPFENHWHTDIDETPRGFSLLFSNELFDAIPIRQFINTDNGFRERTVALDDNSNLVFQAGTASLAPGDTPAAAKPGDIVEVAPAREALMSRIAARLAADGGCALTVDYGFIGGGIGDTLQAVRDHRYVDVFEAPGESDLTSHVDFTALARAAAAGNVEVWPILTQSRFLLELGLLERAGALGAEKGPARQQQIGEAVNRLAGDGQGQMGSLFKVLGLSSPAIAVPPFARIDHKSASDVSIINKPGD</sequence>